<dbReference type="Proteomes" id="UP001594351">
    <property type="component" value="Unassembled WGS sequence"/>
</dbReference>
<dbReference type="EMBL" id="JBHPBY010000039">
    <property type="protein sequence ID" value="MFC1849450.1"/>
    <property type="molecule type" value="Genomic_DNA"/>
</dbReference>
<keyword evidence="3 10" id="KW-0328">Glycosyltransferase</keyword>
<feature type="transmembrane region" description="Helical" evidence="8">
    <location>
        <begin position="123"/>
        <end position="139"/>
    </location>
</feature>
<keyword evidence="4 10" id="KW-0808">Transferase</keyword>
<evidence type="ECO:0000256" key="1">
    <source>
        <dbReference type="ARBA" id="ARBA00004651"/>
    </source>
</evidence>
<feature type="transmembrane region" description="Helical" evidence="8">
    <location>
        <begin position="454"/>
        <end position="471"/>
    </location>
</feature>
<evidence type="ECO:0000256" key="8">
    <source>
        <dbReference type="SAM" id="Phobius"/>
    </source>
</evidence>
<dbReference type="GO" id="GO:0016757">
    <property type="term" value="F:glycosyltransferase activity"/>
    <property type="evidence" value="ECO:0007669"/>
    <property type="project" value="UniProtKB-KW"/>
</dbReference>
<accession>A0ABV6YTE1</accession>
<feature type="transmembrane region" description="Helical" evidence="8">
    <location>
        <begin position="146"/>
        <end position="163"/>
    </location>
</feature>
<dbReference type="EC" id="2.4.-.-" evidence="10"/>
<evidence type="ECO:0000256" key="2">
    <source>
        <dbReference type="ARBA" id="ARBA00022475"/>
    </source>
</evidence>
<evidence type="ECO:0000256" key="7">
    <source>
        <dbReference type="ARBA" id="ARBA00023136"/>
    </source>
</evidence>
<feature type="transmembrane region" description="Helical" evidence="8">
    <location>
        <begin position="283"/>
        <end position="299"/>
    </location>
</feature>
<evidence type="ECO:0000256" key="5">
    <source>
        <dbReference type="ARBA" id="ARBA00022692"/>
    </source>
</evidence>
<keyword evidence="2" id="KW-1003">Cell membrane</keyword>
<feature type="transmembrane region" description="Helical" evidence="8">
    <location>
        <begin position="319"/>
        <end position="338"/>
    </location>
</feature>
<feature type="transmembrane region" description="Helical" evidence="8">
    <location>
        <begin position="430"/>
        <end position="447"/>
    </location>
</feature>
<evidence type="ECO:0000256" key="3">
    <source>
        <dbReference type="ARBA" id="ARBA00022676"/>
    </source>
</evidence>
<feature type="transmembrane region" description="Helical" evidence="8">
    <location>
        <begin position="383"/>
        <end position="399"/>
    </location>
</feature>
<feature type="transmembrane region" description="Helical" evidence="8">
    <location>
        <begin position="238"/>
        <end position="263"/>
    </location>
</feature>
<feature type="domain" description="Glycosyltransferase RgtA/B/C/D-like" evidence="9">
    <location>
        <begin position="73"/>
        <end position="208"/>
    </location>
</feature>
<gene>
    <name evidence="10" type="ORF">ACFL27_04490</name>
</gene>
<protein>
    <submittedName>
        <fullName evidence="10">Glycosyltransferase family 39 protein</fullName>
        <ecNumber evidence="10">2.4.-.-</ecNumber>
    </submittedName>
</protein>
<name>A0ABV6YTE1_UNCC1</name>
<sequence length="643" mass="74261">MTARNQTQVIMGAILVGIWIFHALFLISWLAHDNPIYPWDLGSHQIQALAFHDYLRWDALHIHKIRSVSYYYPPLYYMIGGFFHHFSGRHPDTLAISNLLYLAIIIFAVFKLGEFLYDARTGFWAAVILSFYPGLTAYTRTPFIDICLTSFVILALLVLYKLFCCQLNSNKFSLYAVITGIFLGLGMMVKWTFLFFVAGPLLWLVIIKSARQTDPGQLEKGNRHTGNEAQIMKPSGRYLILSGLVFILDGMILLLITICLWLIKEGDIPFLFPGLGNRNLIYHLFYLLSILGISFRYGVISRYKSGLIERLTISVKNSAVYGLFLIFLFTFLTLYNWYQYSFHILLAVATEHLVLKGVAQLEPEILTLRSLFYYLRTLLNDQLLVHNFLLFIIGSLMIIKQRKTRDFFLVVSFLIPYLIFSFIQNKDTRFTLPYLPVIALISVSWLGRISKTRWLVLLWTVLLSLNLFQYLNSSFGYFGRSSNVIMETAGGQIAFFKNQIQFIGQAVSKSDSIIELVKFIQGDREKTRVSDDAHESRKVLVVANSWFLDQYSMRYWSLERRIPLIISTIDGRSPLVLRESLHSMYLVTKTDGLGEGVDYGYQLEKFLTTPHNLISNRYRLIAKRPLADGSFALIWKKREKREV</sequence>
<dbReference type="PANTHER" id="PTHR33908">
    <property type="entry name" value="MANNOSYLTRANSFERASE YKCB-RELATED"/>
    <property type="match status" value="1"/>
</dbReference>
<feature type="transmembrane region" description="Helical" evidence="8">
    <location>
        <begin position="175"/>
        <end position="206"/>
    </location>
</feature>
<organism evidence="10 11">
    <name type="scientific">candidate division CSSED10-310 bacterium</name>
    <dbReference type="NCBI Taxonomy" id="2855610"/>
    <lineage>
        <taxon>Bacteria</taxon>
        <taxon>Bacteria division CSSED10-310</taxon>
    </lineage>
</organism>
<keyword evidence="11" id="KW-1185">Reference proteome</keyword>
<keyword evidence="5 8" id="KW-0812">Transmembrane</keyword>
<dbReference type="InterPro" id="IPR050297">
    <property type="entry name" value="LipidA_mod_glycosyltrf_83"/>
</dbReference>
<feature type="transmembrane region" description="Helical" evidence="8">
    <location>
        <begin position="9"/>
        <end position="31"/>
    </location>
</feature>
<evidence type="ECO:0000259" key="9">
    <source>
        <dbReference type="Pfam" id="PF13231"/>
    </source>
</evidence>
<evidence type="ECO:0000256" key="6">
    <source>
        <dbReference type="ARBA" id="ARBA00022989"/>
    </source>
</evidence>
<feature type="transmembrane region" description="Helical" evidence="8">
    <location>
        <begin position="99"/>
        <end position="117"/>
    </location>
</feature>
<comment type="subcellular location">
    <subcellularLocation>
        <location evidence="1">Cell membrane</location>
        <topology evidence="1">Multi-pass membrane protein</topology>
    </subcellularLocation>
</comment>
<evidence type="ECO:0000256" key="4">
    <source>
        <dbReference type="ARBA" id="ARBA00022679"/>
    </source>
</evidence>
<dbReference type="Pfam" id="PF13231">
    <property type="entry name" value="PMT_2"/>
    <property type="match status" value="1"/>
</dbReference>
<evidence type="ECO:0000313" key="10">
    <source>
        <dbReference type="EMBL" id="MFC1849450.1"/>
    </source>
</evidence>
<proteinExistence type="predicted"/>
<dbReference type="InterPro" id="IPR038731">
    <property type="entry name" value="RgtA/B/C-like"/>
</dbReference>
<keyword evidence="6 8" id="KW-1133">Transmembrane helix</keyword>
<evidence type="ECO:0000313" key="11">
    <source>
        <dbReference type="Proteomes" id="UP001594351"/>
    </source>
</evidence>
<reference evidence="10 11" key="1">
    <citation type="submission" date="2024-09" db="EMBL/GenBank/DDBJ databases">
        <title>Laminarin stimulates single cell rates of sulfate reduction while oxygen inhibits transcriptomic activity in coastal marine sediment.</title>
        <authorList>
            <person name="Lindsay M."/>
            <person name="Orcutt B."/>
            <person name="Emerson D."/>
            <person name="Stepanauskas R."/>
            <person name="D'Angelo T."/>
        </authorList>
    </citation>
    <scope>NUCLEOTIDE SEQUENCE [LARGE SCALE GENOMIC DNA]</scope>
    <source>
        <strain evidence="10">SAG AM-311-K15</strain>
    </source>
</reference>
<keyword evidence="7 8" id="KW-0472">Membrane</keyword>
<comment type="caution">
    <text evidence="10">The sequence shown here is derived from an EMBL/GenBank/DDBJ whole genome shotgun (WGS) entry which is preliminary data.</text>
</comment>
<dbReference type="PANTHER" id="PTHR33908:SF11">
    <property type="entry name" value="MEMBRANE PROTEIN"/>
    <property type="match status" value="1"/>
</dbReference>
<feature type="transmembrane region" description="Helical" evidence="8">
    <location>
        <begin position="406"/>
        <end position="424"/>
    </location>
</feature>